<evidence type="ECO:0000313" key="1">
    <source>
        <dbReference type="EMBL" id="PPQ93354.1"/>
    </source>
</evidence>
<dbReference type="STRING" id="93625.A0A409XRL3"/>
<gene>
    <name evidence="1" type="ORF">CVT25_014483</name>
</gene>
<organism evidence="1 2">
    <name type="scientific">Psilocybe cyanescens</name>
    <dbReference type="NCBI Taxonomy" id="93625"/>
    <lineage>
        <taxon>Eukaryota</taxon>
        <taxon>Fungi</taxon>
        <taxon>Dikarya</taxon>
        <taxon>Basidiomycota</taxon>
        <taxon>Agaricomycotina</taxon>
        <taxon>Agaricomycetes</taxon>
        <taxon>Agaricomycetidae</taxon>
        <taxon>Agaricales</taxon>
        <taxon>Agaricineae</taxon>
        <taxon>Strophariaceae</taxon>
        <taxon>Psilocybe</taxon>
    </lineage>
</organism>
<reference evidence="1 2" key="1">
    <citation type="journal article" date="2018" name="Evol. Lett.">
        <title>Horizontal gene cluster transfer increased hallucinogenic mushroom diversity.</title>
        <authorList>
            <person name="Reynolds H.T."/>
            <person name="Vijayakumar V."/>
            <person name="Gluck-Thaler E."/>
            <person name="Korotkin H.B."/>
            <person name="Matheny P.B."/>
            <person name="Slot J.C."/>
        </authorList>
    </citation>
    <scope>NUCLEOTIDE SEQUENCE [LARGE SCALE GENOMIC DNA]</scope>
    <source>
        <strain evidence="1 2">2631</strain>
    </source>
</reference>
<accession>A0A409XRL3</accession>
<protein>
    <submittedName>
        <fullName evidence="1">Uncharacterized protein</fullName>
    </submittedName>
</protein>
<keyword evidence="2" id="KW-1185">Reference proteome</keyword>
<name>A0A409XRL3_PSICY</name>
<dbReference type="EMBL" id="NHYD01000787">
    <property type="protein sequence ID" value="PPQ93354.1"/>
    <property type="molecule type" value="Genomic_DNA"/>
</dbReference>
<dbReference type="AlphaFoldDB" id="A0A409XRL3"/>
<comment type="caution">
    <text evidence="1">The sequence shown here is derived from an EMBL/GenBank/DDBJ whole genome shotgun (WGS) entry which is preliminary data.</text>
</comment>
<dbReference type="OrthoDB" id="3270336at2759"/>
<evidence type="ECO:0000313" key="2">
    <source>
        <dbReference type="Proteomes" id="UP000283269"/>
    </source>
</evidence>
<dbReference type="InParanoid" id="A0A409XRL3"/>
<dbReference type="Proteomes" id="UP000283269">
    <property type="component" value="Unassembled WGS sequence"/>
</dbReference>
<proteinExistence type="predicted"/>
<sequence length="115" mass="13599">MLTESEIQTIIGSYALQTDQPSQVCLKLWFPPPAAWDSVCNGCLWIKWTEHNEEWFMKHIEHICKGSFQPLTAQEWRSKLWSQPLIWKLKKNVFNKAEEFVAHQFHTQDAAFHAR</sequence>